<evidence type="ECO:0000313" key="5">
    <source>
        <dbReference type="EMBL" id="KFH44176.1"/>
    </source>
</evidence>
<evidence type="ECO:0000256" key="1">
    <source>
        <dbReference type="SAM" id="MobiDB-lite"/>
    </source>
</evidence>
<keyword evidence="6" id="KW-1185">Reference proteome</keyword>
<feature type="region of interest" description="Disordered" evidence="1">
    <location>
        <begin position="36"/>
        <end position="117"/>
    </location>
</feature>
<comment type="caution">
    <text evidence="5">The sequence shown here is derived from an EMBL/GenBank/DDBJ whole genome shotgun (WGS) entry which is preliminary data.</text>
</comment>
<feature type="transmembrane region" description="Helical" evidence="2">
    <location>
        <begin position="263"/>
        <end position="284"/>
    </location>
</feature>
<dbReference type="HOGENOM" id="CLU_058864_0_0_1"/>
<dbReference type="AlphaFoldDB" id="A0A086T494"/>
<dbReference type="PANTHER" id="PTHR42028:SF1">
    <property type="entry name" value="YALI0E30657P"/>
    <property type="match status" value="1"/>
</dbReference>
<dbReference type="PANTHER" id="PTHR42028">
    <property type="entry name" value="CHROMOSOME 1, WHOLE GENOME SHOTGUN SEQUENCE"/>
    <property type="match status" value="1"/>
</dbReference>
<keyword evidence="2" id="KW-0812">Transmembrane</keyword>
<protein>
    <recommendedName>
        <fullName evidence="4">DUF7137 domain-containing protein</fullName>
    </recommendedName>
</protein>
<keyword evidence="2" id="KW-0472">Membrane</keyword>
<organism evidence="5 6">
    <name type="scientific">Hapsidospora chrysogenum (strain ATCC 11550 / CBS 779.69 / DSM 880 / IAM 14645 / JCM 23072 / IMI 49137)</name>
    <name type="common">Acremonium chrysogenum</name>
    <dbReference type="NCBI Taxonomy" id="857340"/>
    <lineage>
        <taxon>Eukaryota</taxon>
        <taxon>Fungi</taxon>
        <taxon>Dikarya</taxon>
        <taxon>Ascomycota</taxon>
        <taxon>Pezizomycotina</taxon>
        <taxon>Sordariomycetes</taxon>
        <taxon>Hypocreomycetidae</taxon>
        <taxon>Hypocreales</taxon>
        <taxon>Bionectriaceae</taxon>
        <taxon>Hapsidospora</taxon>
    </lineage>
</organism>
<feature type="compositionally biased region" description="Basic and acidic residues" evidence="1">
    <location>
        <begin position="86"/>
        <end position="103"/>
    </location>
</feature>
<dbReference type="EMBL" id="JPKY01000053">
    <property type="protein sequence ID" value="KFH44176.1"/>
    <property type="molecule type" value="Genomic_DNA"/>
</dbReference>
<evidence type="ECO:0000313" key="6">
    <source>
        <dbReference type="Proteomes" id="UP000029964"/>
    </source>
</evidence>
<dbReference type="Pfam" id="PF23585">
    <property type="entry name" value="DUF7137"/>
    <property type="match status" value="1"/>
</dbReference>
<feature type="signal peptide" evidence="3">
    <location>
        <begin position="1"/>
        <end position="23"/>
    </location>
</feature>
<evidence type="ECO:0000256" key="2">
    <source>
        <dbReference type="SAM" id="Phobius"/>
    </source>
</evidence>
<dbReference type="Proteomes" id="UP000029964">
    <property type="component" value="Unassembled WGS sequence"/>
</dbReference>
<evidence type="ECO:0000259" key="4">
    <source>
        <dbReference type="Pfam" id="PF23585"/>
    </source>
</evidence>
<keyword evidence="3" id="KW-0732">Signal</keyword>
<feature type="chain" id="PRO_5001815333" description="DUF7137 domain-containing protein" evidence="3">
    <location>
        <begin position="24"/>
        <end position="285"/>
    </location>
</feature>
<sequence>MRPSTSLLQLAVCLSSLAPLASAWPSWMPELDSLVVRQDDGDSPSSTAAETGSSATESSARETGTSRPDDDEDEDGGGDLNTAEPTGRETGTRTGGSKETDKPKKTKSIPPDAAVGGVNIMTPVTTAIPTVLFKIGDNITLGWNYTALEVEPTAVDVLLSCSPASETWTLTSNMTFQTDVSYIWDSREQADDVESPLLTEMYTLIVKDSEAEISEFPSPGKLGANQDFKFGLYKPQPYTPWPDWECTGCSGATSNFDTQVVKLAFTMCFITVFTFTWFVTGWGVH</sequence>
<evidence type="ECO:0000256" key="3">
    <source>
        <dbReference type="SAM" id="SignalP"/>
    </source>
</evidence>
<reference evidence="6" key="1">
    <citation type="journal article" date="2014" name="Genome Announc.">
        <title>Genome sequence and annotation of Acremonium chrysogenum, producer of the beta-lactam antibiotic cephalosporin C.</title>
        <authorList>
            <person name="Terfehr D."/>
            <person name="Dahlmann T.A."/>
            <person name="Specht T."/>
            <person name="Zadra I."/>
            <person name="Kuernsteiner H."/>
            <person name="Kueck U."/>
        </authorList>
    </citation>
    <scope>NUCLEOTIDE SEQUENCE [LARGE SCALE GENOMIC DNA]</scope>
    <source>
        <strain evidence="6">ATCC 11550 / CBS 779.69 / DSM 880 / IAM 14645 / JCM 23072 / IMI 49137</strain>
    </source>
</reference>
<gene>
    <name evidence="5" type="ORF">ACRE_050510</name>
</gene>
<feature type="compositionally biased region" description="Low complexity" evidence="1">
    <location>
        <begin position="45"/>
        <end position="66"/>
    </location>
</feature>
<proteinExistence type="predicted"/>
<accession>A0A086T494</accession>
<dbReference type="InterPro" id="IPR055561">
    <property type="entry name" value="DUF7137"/>
</dbReference>
<name>A0A086T494_HAPC1</name>
<keyword evidence="2" id="KW-1133">Transmembrane helix</keyword>
<feature type="domain" description="DUF7137" evidence="4">
    <location>
        <begin position="113"/>
        <end position="247"/>
    </location>
</feature>
<dbReference type="OrthoDB" id="2435509at2759"/>